<dbReference type="EMBL" id="CAMXCT010005434">
    <property type="protein sequence ID" value="CAI4012346.1"/>
    <property type="molecule type" value="Genomic_DNA"/>
</dbReference>
<dbReference type="PANTHER" id="PTHR12834:SF12">
    <property type="entry name" value="SIGNAL RECOGNITION PARTICLE 9 KDA PROTEIN"/>
    <property type="match status" value="1"/>
</dbReference>
<dbReference type="PANTHER" id="PTHR12834">
    <property type="entry name" value="SIGNAL RECOGNITION PARTICLE 9 KDA PROTEIN"/>
    <property type="match status" value="1"/>
</dbReference>
<feature type="compositionally biased region" description="Basic residues" evidence="1">
    <location>
        <begin position="115"/>
        <end position="129"/>
    </location>
</feature>
<dbReference type="OrthoDB" id="360923at2759"/>
<organism evidence="3">
    <name type="scientific">Cladocopium goreaui</name>
    <dbReference type="NCBI Taxonomy" id="2562237"/>
    <lineage>
        <taxon>Eukaryota</taxon>
        <taxon>Sar</taxon>
        <taxon>Alveolata</taxon>
        <taxon>Dinophyceae</taxon>
        <taxon>Suessiales</taxon>
        <taxon>Symbiodiniaceae</taxon>
        <taxon>Cladocopium</taxon>
    </lineage>
</organism>
<sequence length="642" mass="72548">MASMVMAPRAHDFWIGGPNLTMVYLSDIQDFETAAQELFKQQPLRTRYLVKYRHKEGKVVLKVTNDRICLKFKTELIAYLKHVESFTQKFVGWTATKDLSKVEELDAELEDAKKAAKPKPTAKSKRRKGQGLDSLDRRRPDRTHVLELELKEDEADQAAGFQSLVDVMQVLVLTDLELCYWPPSTSSEEEARCGLRQLASAARRRGILAAQRVLRSVDPKLVSKCPLTCQPEEVGPSKDASQLLGQVTKHPALRASEFAERGLGLTLTEELGAETELLMVPEEMLLNIYTALKSKHFGPIAEKLLQSGLHVETVTMLFAILEHRSRDQDHQDPRWKELLERAPPLTEELLPLTWPIEAVEELGQQLAQLVEDLGCLAQSRCGAMGCGASTGHFAEQSYAKFKADGEDKETLPLRSFYRAISNSFSDVNESRKDRKDKGVDVCPIINQNPYCCNTAKHKADQHKGMRTLEELIAGVFGANVGGIQRDENVAISLELWRSLCDGLVKVCKSYWHDEDRVKLTENVVEMCLQLGRPDSSWCKRVRCFCHFEVHMVEPKAGHPGGKRIVDGKFFFMKLESNSEEGELVYPAKPGKEWDSTPASWINYRYGKEDSSTEQLKIDVLEWTAGNWVHTETMVNPQDVFEL</sequence>
<protein>
    <recommendedName>
        <fullName evidence="2">SRP9 domain-containing protein</fullName>
    </recommendedName>
</protein>
<reference evidence="4" key="2">
    <citation type="submission" date="2024-04" db="EMBL/GenBank/DDBJ databases">
        <authorList>
            <person name="Chen Y."/>
            <person name="Shah S."/>
            <person name="Dougan E. K."/>
            <person name="Thang M."/>
            <person name="Chan C."/>
        </authorList>
    </citation>
    <scope>NUCLEOTIDE SEQUENCE [LARGE SCALE GENOMIC DNA]</scope>
</reference>
<dbReference type="GO" id="GO:0005786">
    <property type="term" value="C:signal recognition particle, endoplasmic reticulum targeting"/>
    <property type="evidence" value="ECO:0007669"/>
    <property type="project" value="TreeGrafter"/>
</dbReference>
<reference evidence="3" key="1">
    <citation type="submission" date="2022-10" db="EMBL/GenBank/DDBJ databases">
        <authorList>
            <person name="Chen Y."/>
            <person name="Dougan E. K."/>
            <person name="Chan C."/>
            <person name="Rhodes N."/>
            <person name="Thang M."/>
        </authorList>
    </citation>
    <scope>NUCLEOTIDE SEQUENCE</scope>
</reference>
<dbReference type="Proteomes" id="UP001152797">
    <property type="component" value="Unassembled WGS sequence"/>
</dbReference>
<dbReference type="InterPro" id="IPR046341">
    <property type="entry name" value="SET_dom_sf"/>
</dbReference>
<dbReference type="EMBL" id="CAMXCT030005434">
    <property type="protein sequence ID" value="CAL4799658.1"/>
    <property type="molecule type" value="Genomic_DNA"/>
</dbReference>
<evidence type="ECO:0000259" key="2">
    <source>
        <dbReference type="Pfam" id="PF05486"/>
    </source>
</evidence>
<dbReference type="SUPFAM" id="SSF82199">
    <property type="entry name" value="SET domain"/>
    <property type="match status" value="1"/>
</dbReference>
<dbReference type="GO" id="GO:0008312">
    <property type="term" value="F:7S RNA binding"/>
    <property type="evidence" value="ECO:0007669"/>
    <property type="project" value="InterPro"/>
</dbReference>
<dbReference type="InterPro" id="IPR039432">
    <property type="entry name" value="SRP9_dom"/>
</dbReference>
<evidence type="ECO:0000313" key="3">
    <source>
        <dbReference type="EMBL" id="CAI4012346.1"/>
    </source>
</evidence>
<dbReference type="InterPro" id="IPR039914">
    <property type="entry name" value="SRP9-like"/>
</dbReference>
<dbReference type="Gene3D" id="3.90.1410.10">
    <property type="entry name" value="set domain protein methyltransferase, domain 1"/>
    <property type="match status" value="1"/>
</dbReference>
<evidence type="ECO:0000313" key="4">
    <source>
        <dbReference type="EMBL" id="CAL1165721.1"/>
    </source>
</evidence>
<dbReference type="Gene3D" id="3.30.720.10">
    <property type="entry name" value="Signal recognition particle alu RNA binding heterodimer, srp9/1"/>
    <property type="match status" value="1"/>
</dbReference>
<keyword evidence="5" id="KW-1185">Reference proteome</keyword>
<feature type="domain" description="SRP9" evidence="2">
    <location>
        <begin position="26"/>
        <end position="89"/>
    </location>
</feature>
<gene>
    <name evidence="3" type="ORF">C1SCF055_LOCUS37417</name>
</gene>
<name>A0A9P1DMS3_9DINO</name>
<evidence type="ECO:0000256" key="1">
    <source>
        <dbReference type="SAM" id="MobiDB-lite"/>
    </source>
</evidence>
<dbReference type="Pfam" id="PF05486">
    <property type="entry name" value="SRP9-21"/>
    <property type="match status" value="1"/>
</dbReference>
<dbReference type="GO" id="GO:0006614">
    <property type="term" value="P:SRP-dependent cotranslational protein targeting to membrane"/>
    <property type="evidence" value="ECO:0007669"/>
    <property type="project" value="InterPro"/>
</dbReference>
<accession>A0A9P1DMS3</accession>
<proteinExistence type="predicted"/>
<comment type="caution">
    <text evidence="3">The sequence shown here is derived from an EMBL/GenBank/DDBJ whole genome shotgun (WGS) entry which is preliminary data.</text>
</comment>
<evidence type="ECO:0000313" key="5">
    <source>
        <dbReference type="Proteomes" id="UP001152797"/>
    </source>
</evidence>
<dbReference type="SUPFAM" id="SSF54762">
    <property type="entry name" value="Signal recognition particle alu RNA binding heterodimer, SRP9/14"/>
    <property type="match status" value="1"/>
</dbReference>
<feature type="region of interest" description="Disordered" evidence="1">
    <location>
        <begin position="110"/>
        <end position="138"/>
    </location>
</feature>
<dbReference type="EMBL" id="CAMXCT020005434">
    <property type="protein sequence ID" value="CAL1165721.1"/>
    <property type="molecule type" value="Genomic_DNA"/>
</dbReference>
<dbReference type="InterPro" id="IPR009018">
    <property type="entry name" value="Signal_recog_particle_SRP9/14"/>
</dbReference>
<dbReference type="AlphaFoldDB" id="A0A9P1DMS3"/>